<dbReference type="Gene3D" id="3.40.50.450">
    <property type="match status" value="1"/>
</dbReference>
<keyword evidence="6" id="KW-0418">Kinase</keyword>
<gene>
    <name evidence="10" type="primary">pfp_6</name>
    <name evidence="10" type="ORF">SDC9_25491</name>
</gene>
<dbReference type="GO" id="GO:0070095">
    <property type="term" value="F:fructose-6-phosphate binding"/>
    <property type="evidence" value="ECO:0007669"/>
    <property type="project" value="TreeGrafter"/>
</dbReference>
<protein>
    <submittedName>
        <fullName evidence="10">Pyrophosphate--fructose 6-phosphate 1-phosphotransferase</fullName>
        <ecNumber evidence="10">2.7.1.90</ecNumber>
    </submittedName>
</protein>
<dbReference type="Pfam" id="PF00365">
    <property type="entry name" value="PFK"/>
    <property type="match status" value="1"/>
</dbReference>
<keyword evidence="4 10" id="KW-0808">Transferase</keyword>
<evidence type="ECO:0000256" key="4">
    <source>
        <dbReference type="ARBA" id="ARBA00022679"/>
    </source>
</evidence>
<organism evidence="10">
    <name type="scientific">bioreactor metagenome</name>
    <dbReference type="NCBI Taxonomy" id="1076179"/>
    <lineage>
        <taxon>unclassified sequences</taxon>
        <taxon>metagenomes</taxon>
        <taxon>ecological metagenomes</taxon>
    </lineage>
</organism>
<sequence>MITDKFFKGKNLAILSGGGDTSAINASIDSIRNRASMLGYRVFGIRQGWKGLLGDGDIVDLTDQPYDGYYGGSALRSSRTNPFSKNPNSEDRVSQILRNIKRYKIDVLVTIGGDDTNGAAKSLYELEGIPVIGFPKTIDNDLRTHTSHNFDGVEIESVICPGFPSAATRIEQFASILKTNAESHSRVMVMEVMGRDAGWLTGAGTFGGAAIALVPEIEMTKERKELFFETVREKYSINDTLIISVSEGVKWYDDETQKTEIVFASSEKDEYGHARLGGISGKIATEITQKLKLQTRSQVTGYYPRGGRCYEYDRRLVSALADKVADLLLRKDYGQMPVMSKICQIEELEEYNCSSVDMSSIGNLSLPKEYYNEKTFTFTPAYNDFLSKIIGKPINPHFYYDFPKILPDDL</sequence>
<dbReference type="GO" id="GO:0061621">
    <property type="term" value="P:canonical glycolysis"/>
    <property type="evidence" value="ECO:0007669"/>
    <property type="project" value="TreeGrafter"/>
</dbReference>
<dbReference type="GO" id="GO:0006002">
    <property type="term" value="P:fructose 6-phosphate metabolic process"/>
    <property type="evidence" value="ECO:0007669"/>
    <property type="project" value="InterPro"/>
</dbReference>
<comment type="pathway">
    <text evidence="2">Carbohydrate degradation; glycolysis; D-glyceraldehyde 3-phosphate and glycerone phosphate from D-glucose: step 3/4.</text>
</comment>
<dbReference type="GO" id="GO:0016208">
    <property type="term" value="F:AMP binding"/>
    <property type="evidence" value="ECO:0007669"/>
    <property type="project" value="TreeGrafter"/>
</dbReference>
<name>A0A644UKS7_9ZZZZ</name>
<evidence type="ECO:0000256" key="1">
    <source>
        <dbReference type="ARBA" id="ARBA00001946"/>
    </source>
</evidence>
<feature type="domain" description="Phosphofructokinase" evidence="9">
    <location>
        <begin position="12"/>
        <end position="327"/>
    </location>
</feature>
<dbReference type="UniPathway" id="UPA00109">
    <property type="reaction ID" value="UER00182"/>
</dbReference>
<dbReference type="PANTHER" id="PTHR13697">
    <property type="entry name" value="PHOSPHOFRUCTOKINASE"/>
    <property type="match status" value="1"/>
</dbReference>
<keyword evidence="3" id="KW-0963">Cytoplasm</keyword>
<dbReference type="GO" id="GO:0047334">
    <property type="term" value="F:diphosphate-fructose-6-phosphate 1-phosphotransferase activity"/>
    <property type="evidence" value="ECO:0007669"/>
    <property type="project" value="UniProtKB-EC"/>
</dbReference>
<keyword evidence="7" id="KW-0460">Magnesium</keyword>
<dbReference type="AlphaFoldDB" id="A0A644UKS7"/>
<evidence type="ECO:0000256" key="7">
    <source>
        <dbReference type="ARBA" id="ARBA00022842"/>
    </source>
</evidence>
<dbReference type="InterPro" id="IPR000023">
    <property type="entry name" value="Phosphofructokinase_dom"/>
</dbReference>
<accession>A0A644UKS7</accession>
<dbReference type="PRINTS" id="PR00476">
    <property type="entry name" value="PHFRCTKINASE"/>
</dbReference>
<dbReference type="PANTHER" id="PTHR13697:SF52">
    <property type="entry name" value="ATP-DEPENDENT 6-PHOSPHOFRUCTOKINASE 3"/>
    <property type="match status" value="1"/>
</dbReference>
<dbReference type="GO" id="GO:0046872">
    <property type="term" value="F:metal ion binding"/>
    <property type="evidence" value="ECO:0007669"/>
    <property type="project" value="UniProtKB-KW"/>
</dbReference>
<dbReference type="InterPro" id="IPR022953">
    <property type="entry name" value="ATP_PFK"/>
</dbReference>
<evidence type="ECO:0000256" key="6">
    <source>
        <dbReference type="ARBA" id="ARBA00022777"/>
    </source>
</evidence>
<evidence type="ECO:0000256" key="8">
    <source>
        <dbReference type="ARBA" id="ARBA00023152"/>
    </source>
</evidence>
<dbReference type="EMBL" id="VSSQ01000128">
    <property type="protein sequence ID" value="MPL79607.1"/>
    <property type="molecule type" value="Genomic_DNA"/>
</dbReference>
<dbReference type="Gene3D" id="3.40.50.460">
    <property type="entry name" value="Phosphofructokinase domain"/>
    <property type="match status" value="1"/>
</dbReference>
<dbReference type="GO" id="GO:0003872">
    <property type="term" value="F:6-phosphofructokinase activity"/>
    <property type="evidence" value="ECO:0007669"/>
    <property type="project" value="InterPro"/>
</dbReference>
<dbReference type="InterPro" id="IPR035966">
    <property type="entry name" value="PKF_sf"/>
</dbReference>
<evidence type="ECO:0000256" key="2">
    <source>
        <dbReference type="ARBA" id="ARBA00004679"/>
    </source>
</evidence>
<evidence type="ECO:0000259" key="9">
    <source>
        <dbReference type="Pfam" id="PF00365"/>
    </source>
</evidence>
<dbReference type="EC" id="2.7.1.90" evidence="10"/>
<evidence type="ECO:0000313" key="10">
    <source>
        <dbReference type="EMBL" id="MPL79607.1"/>
    </source>
</evidence>
<reference evidence="10" key="1">
    <citation type="submission" date="2019-08" db="EMBL/GenBank/DDBJ databases">
        <authorList>
            <person name="Kucharzyk K."/>
            <person name="Murdoch R.W."/>
            <person name="Higgins S."/>
            <person name="Loffler F."/>
        </authorList>
    </citation>
    <scope>NUCLEOTIDE SEQUENCE</scope>
</reference>
<dbReference type="GO" id="GO:0005524">
    <property type="term" value="F:ATP binding"/>
    <property type="evidence" value="ECO:0007669"/>
    <property type="project" value="TreeGrafter"/>
</dbReference>
<dbReference type="SUPFAM" id="SSF53784">
    <property type="entry name" value="Phosphofructokinase"/>
    <property type="match status" value="1"/>
</dbReference>
<dbReference type="GO" id="GO:0005945">
    <property type="term" value="C:6-phosphofructokinase complex"/>
    <property type="evidence" value="ECO:0007669"/>
    <property type="project" value="TreeGrafter"/>
</dbReference>
<dbReference type="GO" id="GO:0030388">
    <property type="term" value="P:fructose 1,6-bisphosphate metabolic process"/>
    <property type="evidence" value="ECO:0007669"/>
    <property type="project" value="TreeGrafter"/>
</dbReference>
<proteinExistence type="predicted"/>
<comment type="caution">
    <text evidence="10">The sequence shown here is derived from an EMBL/GenBank/DDBJ whole genome shotgun (WGS) entry which is preliminary data.</text>
</comment>
<comment type="cofactor">
    <cofactor evidence="1">
        <name>Mg(2+)</name>
        <dbReference type="ChEBI" id="CHEBI:18420"/>
    </cofactor>
</comment>
<dbReference type="GO" id="GO:0048029">
    <property type="term" value="F:monosaccharide binding"/>
    <property type="evidence" value="ECO:0007669"/>
    <property type="project" value="TreeGrafter"/>
</dbReference>
<keyword evidence="5" id="KW-0479">Metal-binding</keyword>
<keyword evidence="8" id="KW-0324">Glycolysis</keyword>
<evidence type="ECO:0000256" key="5">
    <source>
        <dbReference type="ARBA" id="ARBA00022723"/>
    </source>
</evidence>
<evidence type="ECO:0000256" key="3">
    <source>
        <dbReference type="ARBA" id="ARBA00022490"/>
    </source>
</evidence>
<dbReference type="GO" id="GO:0042802">
    <property type="term" value="F:identical protein binding"/>
    <property type="evidence" value="ECO:0007669"/>
    <property type="project" value="TreeGrafter"/>
</dbReference>